<feature type="transmembrane region" description="Helical" evidence="6">
    <location>
        <begin position="42"/>
        <end position="63"/>
    </location>
</feature>
<dbReference type="STRING" id="1123285.SAMN05660235_00856"/>
<feature type="transmembrane region" description="Helical" evidence="6">
    <location>
        <begin position="193"/>
        <end position="213"/>
    </location>
</feature>
<dbReference type="PANTHER" id="PTHR30238">
    <property type="entry name" value="MEMBRANE BOUND PREDICTED REDOX MODULATOR"/>
    <property type="match status" value="1"/>
</dbReference>
<organism evidence="7 8">
    <name type="scientific">Sporolituus thermophilus DSM 23256</name>
    <dbReference type="NCBI Taxonomy" id="1123285"/>
    <lineage>
        <taxon>Bacteria</taxon>
        <taxon>Bacillati</taxon>
        <taxon>Bacillota</taxon>
        <taxon>Negativicutes</taxon>
        <taxon>Selenomonadales</taxon>
        <taxon>Sporomusaceae</taxon>
        <taxon>Sporolituus</taxon>
    </lineage>
</organism>
<gene>
    <name evidence="7" type="ORF">SAMN05660235_00856</name>
</gene>
<dbReference type="InterPro" id="IPR005496">
    <property type="entry name" value="Integral_membrane_TerC"/>
</dbReference>
<dbReference type="RefSeq" id="WP_093688418.1">
    <property type="nucleotide sequence ID" value="NZ_FNBU01000004.1"/>
</dbReference>
<feature type="transmembrane region" description="Helical" evidence="6">
    <location>
        <begin position="134"/>
        <end position="153"/>
    </location>
</feature>
<feature type="transmembrane region" description="Helical" evidence="6">
    <location>
        <begin position="6"/>
        <end position="30"/>
    </location>
</feature>
<dbReference type="GO" id="GO:0016020">
    <property type="term" value="C:membrane"/>
    <property type="evidence" value="ECO:0007669"/>
    <property type="project" value="UniProtKB-SubCell"/>
</dbReference>
<dbReference type="EMBL" id="FNBU01000004">
    <property type="protein sequence ID" value="SDF22000.1"/>
    <property type="molecule type" value="Genomic_DNA"/>
</dbReference>
<evidence type="ECO:0000256" key="2">
    <source>
        <dbReference type="ARBA" id="ARBA00007511"/>
    </source>
</evidence>
<dbReference type="AlphaFoldDB" id="A0A1G7JAN0"/>
<feature type="transmembrane region" description="Helical" evidence="6">
    <location>
        <begin position="160"/>
        <end position="181"/>
    </location>
</feature>
<keyword evidence="5 6" id="KW-0472">Membrane</keyword>
<comment type="similarity">
    <text evidence="2">Belongs to the TerC family.</text>
</comment>
<evidence type="ECO:0000256" key="6">
    <source>
        <dbReference type="SAM" id="Phobius"/>
    </source>
</evidence>
<reference evidence="8" key="1">
    <citation type="submission" date="2016-10" db="EMBL/GenBank/DDBJ databases">
        <authorList>
            <person name="Varghese N."/>
            <person name="Submissions S."/>
        </authorList>
    </citation>
    <scope>NUCLEOTIDE SEQUENCE [LARGE SCALE GENOMIC DNA]</scope>
    <source>
        <strain evidence="8">DSM 23256</strain>
    </source>
</reference>
<evidence type="ECO:0000313" key="7">
    <source>
        <dbReference type="EMBL" id="SDF22000.1"/>
    </source>
</evidence>
<proteinExistence type="inferred from homology"/>
<evidence type="ECO:0000256" key="4">
    <source>
        <dbReference type="ARBA" id="ARBA00022989"/>
    </source>
</evidence>
<evidence type="ECO:0000256" key="5">
    <source>
        <dbReference type="ARBA" id="ARBA00023136"/>
    </source>
</evidence>
<dbReference type="Proteomes" id="UP000243333">
    <property type="component" value="Unassembled WGS sequence"/>
</dbReference>
<keyword evidence="4 6" id="KW-1133">Transmembrane helix</keyword>
<evidence type="ECO:0000256" key="3">
    <source>
        <dbReference type="ARBA" id="ARBA00022692"/>
    </source>
</evidence>
<dbReference type="NCBIfam" id="TIGR03717">
    <property type="entry name" value="R_switched_YjbE"/>
    <property type="match status" value="1"/>
</dbReference>
<feature type="transmembrane region" description="Helical" evidence="6">
    <location>
        <begin position="69"/>
        <end position="87"/>
    </location>
</feature>
<dbReference type="Pfam" id="PF03741">
    <property type="entry name" value="TerC"/>
    <property type="match status" value="1"/>
</dbReference>
<sequence>MDASFWVGLFSITTINLLLSGDNALVIALASRNLPARQQRSAVFYGGAGAIILRIILTFIAIFLLQIPYLQLLGGLLLLWVAIKLISGEEKTHEEIEAASSLWAAVKTILVADLVMSLDNVLAIAGIAKGNIPLLVIGLGISIPIIIGGSRAIMLLMERWPVVILFGAAFLGWTAGEMVLADKQVGIWLAAYPWAHWAIPALFAAVVVVIDLIQKQRDRKRGSA</sequence>
<keyword evidence="8" id="KW-1185">Reference proteome</keyword>
<dbReference type="OrthoDB" id="5295733at2"/>
<accession>A0A1G7JAN0</accession>
<evidence type="ECO:0000313" key="8">
    <source>
        <dbReference type="Proteomes" id="UP000243333"/>
    </source>
</evidence>
<evidence type="ECO:0000256" key="1">
    <source>
        <dbReference type="ARBA" id="ARBA00004141"/>
    </source>
</evidence>
<dbReference type="InterPro" id="IPR022301">
    <property type="entry name" value="Integral_membrane_YjbE"/>
</dbReference>
<name>A0A1G7JAN0_9FIRM</name>
<keyword evidence="3 6" id="KW-0812">Transmembrane</keyword>
<protein>
    <submittedName>
        <fullName evidence="7">Integral membrane protein, YjbE family</fullName>
    </submittedName>
</protein>
<comment type="subcellular location">
    <subcellularLocation>
        <location evidence="1">Membrane</location>
        <topology evidence="1">Multi-pass membrane protein</topology>
    </subcellularLocation>
</comment>
<dbReference type="PANTHER" id="PTHR30238:SF4">
    <property type="entry name" value="SLL1022 PROTEIN"/>
    <property type="match status" value="1"/>
</dbReference>